<gene>
    <name evidence="4" type="ORF">BBC0122_018770</name>
</gene>
<dbReference type="AlphaFoldDB" id="A0A1U9MJW3"/>
<feature type="domain" description="Zeta toxin" evidence="3">
    <location>
        <begin position="33"/>
        <end position="219"/>
    </location>
</feature>
<evidence type="ECO:0000313" key="4">
    <source>
        <dbReference type="EMBL" id="AQT47972.1"/>
    </source>
</evidence>
<dbReference type="GO" id="GO:0016301">
    <property type="term" value="F:kinase activity"/>
    <property type="evidence" value="ECO:0007669"/>
    <property type="project" value="InterPro"/>
</dbReference>
<name>A0A1U9MJW3_9HYPH</name>
<proteinExistence type="predicted"/>
<evidence type="ECO:0000259" key="3">
    <source>
        <dbReference type="Pfam" id="PF06414"/>
    </source>
</evidence>
<dbReference type="InterPro" id="IPR027417">
    <property type="entry name" value="P-loop_NTPase"/>
</dbReference>
<dbReference type="Proteomes" id="UP000189632">
    <property type="component" value="Chromosome"/>
</dbReference>
<sequence>MSIDLDYFGMNYTDIRTIFDNSIVPPKDPSHMSRPKKPTLTILGGQPGSGKSTFIHSQDLLNSDERTIIVNQDDMPHFIPNFTEKFQNNPTRAMLHAEPITQIWQYSLFDHAMAQKANVIYEMRDPYHLPAALTVAKIAGFDTKLSILSTNQIESQIASYEKFERILQSNVCTTNIYNENDYQRHAYSWHNAILGVEVEKAVDHLSVIRRDGAILYENALNQDNNWQKDLAGYEVLVLEQHRSLSPYESRDLNQRANNLINSEVIIESHYFDKPTFISSMRNHIAHIDSEASQFELLKDSPHNTLTAGKEWLENFRQTIDRQSGFSNQIVENAYIHNHVGDRVERFIDRVENHVSTRINEQIQQRNAQLPKQMDHDQYKGLSL</sequence>
<dbReference type="RefSeq" id="WP_077993408.1">
    <property type="nucleotide sequence ID" value="NZ_CAXUOT020000003.1"/>
</dbReference>
<dbReference type="KEGG" id="bapi:BBC0122_018770"/>
<dbReference type="Pfam" id="PF06414">
    <property type="entry name" value="Zeta_toxin"/>
    <property type="match status" value="1"/>
</dbReference>
<evidence type="ECO:0000256" key="2">
    <source>
        <dbReference type="ARBA" id="ARBA00022840"/>
    </source>
</evidence>
<dbReference type="InterPro" id="IPR010488">
    <property type="entry name" value="Zeta_toxin_domain"/>
</dbReference>
<keyword evidence="5" id="KW-1185">Reference proteome</keyword>
<dbReference type="Gene3D" id="3.40.50.300">
    <property type="entry name" value="P-loop containing nucleotide triphosphate hydrolases"/>
    <property type="match status" value="1"/>
</dbReference>
<dbReference type="GO" id="GO:0005524">
    <property type="term" value="F:ATP binding"/>
    <property type="evidence" value="ECO:0007669"/>
    <property type="project" value="UniProtKB-KW"/>
</dbReference>
<organism evidence="4 5">
    <name type="scientific">Bartonella choladocola</name>
    <dbReference type="NCBI Taxonomy" id="2750995"/>
    <lineage>
        <taxon>Bacteria</taxon>
        <taxon>Pseudomonadati</taxon>
        <taxon>Pseudomonadota</taxon>
        <taxon>Alphaproteobacteria</taxon>
        <taxon>Hyphomicrobiales</taxon>
        <taxon>Bartonellaceae</taxon>
        <taxon>Bartonella</taxon>
    </lineage>
</organism>
<dbReference type="SUPFAM" id="SSF52540">
    <property type="entry name" value="P-loop containing nucleoside triphosphate hydrolases"/>
    <property type="match status" value="1"/>
</dbReference>
<dbReference type="OrthoDB" id="9792687at2"/>
<reference evidence="4 5" key="1">
    <citation type="submission" date="2016-11" db="EMBL/GenBank/DDBJ databases">
        <title>Comparative genomics of Bartonella apis.</title>
        <authorList>
            <person name="Engel P."/>
        </authorList>
    </citation>
    <scope>NUCLEOTIDE SEQUENCE [LARGE SCALE GENOMIC DNA]</scope>
    <source>
        <strain evidence="4 5">BBC0122</strain>
    </source>
</reference>
<keyword evidence="1" id="KW-0547">Nucleotide-binding</keyword>
<evidence type="ECO:0000256" key="1">
    <source>
        <dbReference type="ARBA" id="ARBA00022741"/>
    </source>
</evidence>
<keyword evidence="2" id="KW-0067">ATP-binding</keyword>
<protein>
    <submittedName>
        <fullName evidence="4">Zeta toxin</fullName>
    </submittedName>
</protein>
<evidence type="ECO:0000313" key="5">
    <source>
        <dbReference type="Proteomes" id="UP000189632"/>
    </source>
</evidence>
<dbReference type="EMBL" id="CP015625">
    <property type="protein sequence ID" value="AQT47972.1"/>
    <property type="molecule type" value="Genomic_DNA"/>
</dbReference>
<accession>A0A1U9MJW3</accession>